<reference evidence="4 5" key="1">
    <citation type="submission" date="2021-05" db="EMBL/GenBank/DDBJ databases">
        <title>Culturable bacteria isolated from Daya Bay.</title>
        <authorList>
            <person name="Zheng W."/>
            <person name="Yu S."/>
            <person name="Huang Y."/>
        </authorList>
    </citation>
    <scope>NUCLEOTIDE SEQUENCE [LARGE SCALE GENOMIC DNA]</scope>
    <source>
        <strain evidence="4 5">DP4N28-5</strain>
    </source>
</reference>
<evidence type="ECO:0000256" key="1">
    <source>
        <dbReference type="ARBA" id="ARBA00022443"/>
    </source>
</evidence>
<dbReference type="PROSITE" id="PS50002">
    <property type="entry name" value="SH3"/>
    <property type="match status" value="1"/>
</dbReference>
<accession>A0ABS6SYC9</accession>
<dbReference type="Pfam" id="PF07653">
    <property type="entry name" value="SH3_2"/>
    <property type="match status" value="1"/>
</dbReference>
<feature type="compositionally biased region" description="Basic and acidic residues" evidence="2">
    <location>
        <begin position="1"/>
        <end position="13"/>
    </location>
</feature>
<dbReference type="EMBL" id="JAHUZE010000001">
    <property type="protein sequence ID" value="MBV7377976.1"/>
    <property type="molecule type" value="Genomic_DNA"/>
</dbReference>
<gene>
    <name evidence="4" type="ORF">KJP28_03490</name>
</gene>
<feature type="domain" description="SH3" evidence="3">
    <location>
        <begin position="84"/>
        <end position="139"/>
    </location>
</feature>
<dbReference type="Proteomes" id="UP000756530">
    <property type="component" value="Unassembled WGS sequence"/>
</dbReference>
<sequence>MRETDKTSARSGKDASSNYAKSAGRPRDLIVTADWTATYNNPIRLAAGSPIDLTDLEDDWHGHRWIWAHTDDREGWVPWDAIAWVDRQPYALVDYSAQELTVKSGEAVTALERMGGWTLCRSTDKREGWVPDQNLEKAP</sequence>
<protein>
    <recommendedName>
        <fullName evidence="3">SH3 domain-containing protein</fullName>
    </recommendedName>
</protein>
<dbReference type="RefSeq" id="WP_218390833.1">
    <property type="nucleotide sequence ID" value="NZ_JAHUZE010000001.1"/>
</dbReference>
<name>A0ABS6SYC9_9RHOB</name>
<evidence type="ECO:0000313" key="5">
    <source>
        <dbReference type="Proteomes" id="UP000756530"/>
    </source>
</evidence>
<evidence type="ECO:0000259" key="3">
    <source>
        <dbReference type="PROSITE" id="PS50002"/>
    </source>
</evidence>
<evidence type="ECO:0000313" key="4">
    <source>
        <dbReference type="EMBL" id="MBV7377976.1"/>
    </source>
</evidence>
<evidence type="ECO:0000256" key="2">
    <source>
        <dbReference type="SAM" id="MobiDB-lite"/>
    </source>
</evidence>
<comment type="caution">
    <text evidence="4">The sequence shown here is derived from an EMBL/GenBank/DDBJ whole genome shotgun (WGS) entry which is preliminary data.</text>
</comment>
<dbReference type="InterPro" id="IPR001452">
    <property type="entry name" value="SH3_domain"/>
</dbReference>
<proteinExistence type="predicted"/>
<feature type="region of interest" description="Disordered" evidence="2">
    <location>
        <begin position="1"/>
        <end position="23"/>
    </location>
</feature>
<keyword evidence="1" id="KW-0728">SH3 domain</keyword>
<keyword evidence="5" id="KW-1185">Reference proteome</keyword>
<organism evidence="4 5">
    <name type="scientific">Maritimibacter dapengensis</name>
    <dbReference type="NCBI Taxonomy" id="2836868"/>
    <lineage>
        <taxon>Bacteria</taxon>
        <taxon>Pseudomonadati</taxon>
        <taxon>Pseudomonadota</taxon>
        <taxon>Alphaproteobacteria</taxon>
        <taxon>Rhodobacterales</taxon>
        <taxon>Roseobacteraceae</taxon>
        <taxon>Maritimibacter</taxon>
    </lineage>
</organism>